<evidence type="ECO:0000313" key="1">
    <source>
        <dbReference type="EMBL" id="TDR73913.1"/>
    </source>
</evidence>
<protein>
    <submittedName>
        <fullName evidence="1">Uncharacterized protein</fullName>
    </submittedName>
</protein>
<dbReference type="RefSeq" id="WP_133682597.1">
    <property type="nucleotide sequence ID" value="NZ_SNZP01000012.1"/>
</dbReference>
<proteinExistence type="predicted"/>
<accession>A0A4R7B254</accession>
<gene>
    <name evidence="1" type="ORF">DFP86_112117</name>
</gene>
<reference evidence="1 2" key="1">
    <citation type="submission" date="2019-03" db="EMBL/GenBank/DDBJ databases">
        <title>Genomic Encyclopedia of Type Strains, Phase III (KMG-III): the genomes of soil and plant-associated and newly described type strains.</title>
        <authorList>
            <person name="Whitman W."/>
        </authorList>
    </citation>
    <scope>NUCLEOTIDE SEQUENCE [LARGE SCALE GENOMIC DNA]</scope>
    <source>
        <strain evidence="1 2">CECT 8976</strain>
    </source>
</reference>
<dbReference type="Proteomes" id="UP000295611">
    <property type="component" value="Unassembled WGS sequence"/>
</dbReference>
<name>A0A4R7B254_9NEIS</name>
<organism evidence="1 2">
    <name type="scientific">Paludibacterium purpuratum</name>
    <dbReference type="NCBI Taxonomy" id="1144873"/>
    <lineage>
        <taxon>Bacteria</taxon>
        <taxon>Pseudomonadati</taxon>
        <taxon>Pseudomonadota</taxon>
        <taxon>Betaproteobacteria</taxon>
        <taxon>Neisseriales</taxon>
        <taxon>Chromobacteriaceae</taxon>
        <taxon>Paludibacterium</taxon>
    </lineage>
</organism>
<dbReference type="EMBL" id="SNZP01000012">
    <property type="protein sequence ID" value="TDR73913.1"/>
    <property type="molecule type" value="Genomic_DNA"/>
</dbReference>
<evidence type="ECO:0000313" key="2">
    <source>
        <dbReference type="Proteomes" id="UP000295611"/>
    </source>
</evidence>
<keyword evidence="2" id="KW-1185">Reference proteome</keyword>
<sequence length="887" mass="94930">MVERAVKGINIIPNDRLLLPSGLASNLQIGPGSPPANIPVSWTYRRGLWSLASLDRSLAGWGIDNVEGVPTHGAMPNFLAAWGVLGTWNGTAINQAAEFGVGFELQYTGRLTFSYYGAKPSGVASGGRMIVSVYGPGVDPHQDFTGHTPIARPEFVDSAQRWTEHAFEFYVSQPGRYAIVFVNDRQNVDVPNVCIVMPTLSWPDVQPSDDVSGHLDSPQQLVADANTGFPRIQFTLTRAGGVPLQQGAPIHFAIRSHGLATFDNGIGDYDTSVQDTAGHVVLDQGKLRAGNLGGTDSLIMRYRNPASDVWLEVNGSPWPFEVRQPRYQVALQSPSETQLSALVDRDFPAMTFVATNNNAALPSGTAVTFTTVNQGADVLFSNGNHESTEPVADNQGHVNLPLGRLHAGRQAGGAELKANIGGQEAGSWHLTVQAQAADRYQVTLQSPPEAQLNAQVAGDFPAMTFIAKRNDVALPRGETVTFATVSQDADVQFSDGSHEYAETVADDQGHVNLPPGRLHAGGQVGGARLKAIIDNHDAGAWQLTVRAATSGQRTIRINPESISMPDLHLFHGQEISLSVLDAEMHRPIQGAILTAHIQKNGTTVSASDGSVPRFNNNGTFTVTQFITADAVTGIGHTLNIQAGNQSGEYSILFESDNATERSLPLIVTAVDHLEPTTRNESAVAETVANQWWYFTALDSQGRPAGQQQVDFTIDDPSAQFEDGSSFASAYSAADTGRVWVPTLHVNGGPRSFNITVDSYSRGLRAAARLTIEVRPRQTAHSLAFLEAPDHWPVDRMGEVIEAGGAGRVRAMAADDFPMLSGQVSFTLEDTDHTGTQFVESNPTASIGYDGKVPIPAIRLGNQGRGSFKILASMGGAGVTAEQRYQLG</sequence>
<dbReference type="AlphaFoldDB" id="A0A4R7B254"/>
<comment type="caution">
    <text evidence="1">The sequence shown here is derived from an EMBL/GenBank/DDBJ whole genome shotgun (WGS) entry which is preliminary data.</text>
</comment>